<evidence type="ECO:0008006" key="4">
    <source>
        <dbReference type="Google" id="ProtNLM"/>
    </source>
</evidence>
<accession>A0ABU6WQD8</accession>
<sequence length="240" mass="27504">MEKQTTHQYEDLFPIFNGKDGYEWRICLEQHWNFRGTPEEQRFMEVEIGLQGRALTWFQLWKSRNPFADLETCMTAFYHPYQQHMRPILPDIFYKEVEDWEIVWENMKARLLLQLDPETTKPQPEQTNASKSLQEENSTEILDPDQAEVSHLDPDPATVINNADPSLVSVVTPTVSCSNLHVVVTPSSGRVVQGGWLCRASLIAAKPPSLLATVLPWNCHSPRAESDDSEGVNWMAVPRI</sequence>
<dbReference type="Proteomes" id="UP001341840">
    <property type="component" value="Unassembled WGS sequence"/>
</dbReference>
<feature type="region of interest" description="Disordered" evidence="1">
    <location>
        <begin position="118"/>
        <end position="158"/>
    </location>
</feature>
<evidence type="ECO:0000313" key="2">
    <source>
        <dbReference type="EMBL" id="MED6188085.1"/>
    </source>
</evidence>
<comment type="caution">
    <text evidence="2">The sequence shown here is derived from an EMBL/GenBank/DDBJ whole genome shotgun (WGS) entry which is preliminary data.</text>
</comment>
<evidence type="ECO:0000256" key="1">
    <source>
        <dbReference type="SAM" id="MobiDB-lite"/>
    </source>
</evidence>
<proteinExistence type="predicted"/>
<name>A0ABU6WQD8_9FABA</name>
<organism evidence="2 3">
    <name type="scientific">Stylosanthes scabra</name>
    <dbReference type="NCBI Taxonomy" id="79078"/>
    <lineage>
        <taxon>Eukaryota</taxon>
        <taxon>Viridiplantae</taxon>
        <taxon>Streptophyta</taxon>
        <taxon>Embryophyta</taxon>
        <taxon>Tracheophyta</taxon>
        <taxon>Spermatophyta</taxon>
        <taxon>Magnoliopsida</taxon>
        <taxon>eudicotyledons</taxon>
        <taxon>Gunneridae</taxon>
        <taxon>Pentapetalae</taxon>
        <taxon>rosids</taxon>
        <taxon>fabids</taxon>
        <taxon>Fabales</taxon>
        <taxon>Fabaceae</taxon>
        <taxon>Papilionoideae</taxon>
        <taxon>50 kb inversion clade</taxon>
        <taxon>dalbergioids sensu lato</taxon>
        <taxon>Dalbergieae</taxon>
        <taxon>Pterocarpus clade</taxon>
        <taxon>Stylosanthes</taxon>
    </lineage>
</organism>
<protein>
    <recommendedName>
        <fullName evidence="4">Retrotransposon gag domain-containing protein</fullName>
    </recommendedName>
</protein>
<dbReference type="EMBL" id="JASCZI010182520">
    <property type="protein sequence ID" value="MED6188085.1"/>
    <property type="molecule type" value="Genomic_DNA"/>
</dbReference>
<keyword evidence="3" id="KW-1185">Reference proteome</keyword>
<evidence type="ECO:0000313" key="3">
    <source>
        <dbReference type="Proteomes" id="UP001341840"/>
    </source>
</evidence>
<feature type="compositionally biased region" description="Polar residues" evidence="1">
    <location>
        <begin position="120"/>
        <end position="140"/>
    </location>
</feature>
<gene>
    <name evidence="2" type="ORF">PIB30_082644</name>
</gene>
<reference evidence="2 3" key="1">
    <citation type="journal article" date="2023" name="Plants (Basel)">
        <title>Bridging the Gap: Combining Genomics and Transcriptomics Approaches to Understand Stylosanthes scabra, an Orphan Legume from the Brazilian Caatinga.</title>
        <authorList>
            <person name="Ferreira-Neto J.R.C."/>
            <person name="da Silva M.D."/>
            <person name="Binneck E."/>
            <person name="de Melo N.F."/>
            <person name="da Silva R.H."/>
            <person name="de Melo A.L.T.M."/>
            <person name="Pandolfi V."/>
            <person name="Bustamante F.O."/>
            <person name="Brasileiro-Vidal A.C."/>
            <person name="Benko-Iseppon A.M."/>
        </authorList>
    </citation>
    <scope>NUCLEOTIDE SEQUENCE [LARGE SCALE GENOMIC DNA]</scope>
    <source>
        <tissue evidence="2">Leaves</tissue>
    </source>
</reference>